<evidence type="ECO:0000256" key="1">
    <source>
        <dbReference type="ARBA" id="ARBA00004651"/>
    </source>
</evidence>
<comment type="caution">
    <text evidence="8">The sequence shown here is derived from an EMBL/GenBank/DDBJ whole genome shotgun (WGS) entry which is preliminary data.</text>
</comment>
<feature type="domain" description="PLD phosphodiesterase" evidence="7">
    <location>
        <begin position="225"/>
        <end position="252"/>
    </location>
</feature>
<dbReference type="PATRIC" id="fig|1177179.3.peg.2606"/>
<dbReference type="PROSITE" id="PS50035">
    <property type="entry name" value="PLD"/>
    <property type="match status" value="2"/>
</dbReference>
<dbReference type="Proteomes" id="UP000010164">
    <property type="component" value="Unassembled WGS sequence"/>
</dbReference>
<dbReference type="InterPro" id="IPR027379">
    <property type="entry name" value="CLS_N"/>
</dbReference>
<dbReference type="Pfam" id="PF13396">
    <property type="entry name" value="PLDc_N"/>
    <property type="match status" value="1"/>
</dbReference>
<evidence type="ECO:0000256" key="3">
    <source>
        <dbReference type="ARBA" id="ARBA00022692"/>
    </source>
</evidence>
<sequence length="483" mass="53834">MDLHTSGWKTVLSGWVDMISPFWPQIAATISISLAVVVTVHVTQHKRDSRAAAAWTGLVWLVPLLGAILYLLLGVNRIRRRARQLTGGIIDAADGWRVAAEAQPEPKHLQVLSRLVGSLTHLPLTAGNAITPMDAPGALQAMIARIDAATESVYLATYIFGNDAAGKPLSDALARAVTRGVRVRVLIDGVGSLYSLPPVIYRLRRQGVRVERFLHSLAPWRMPYMNLRNHRKFMVVDRQWGFTGGMNIRAGYIQSPPRITDLHVAVEGPVVGQLLRSFAADWYFTCGELLETSYCGAARVGDVQARGISAGPDADFDKRRLTLLASIGSAEHRIRIVTPYFVPDLTLLATLQLAMLKGVQVQVVVPARNNLRLVHWASMHALRWLVDEGAELHLSAAPFDHSKVMSVDQHWVMVGSGNWDARSLRLNFEFDLECYCEALAGQLDRWIDRRIEQGRHMTSADFQQMAPWRRVRNALAHMMEPYL</sequence>
<evidence type="ECO:0000313" key="8">
    <source>
        <dbReference type="EMBL" id="EKF73569.1"/>
    </source>
</evidence>
<reference evidence="8 9" key="1">
    <citation type="journal article" date="2012" name="J. Bacteriol.">
        <title>Genome Sequence of the Alkane-Degrading Bacterium Alcanivorax hongdengensis Type Strain A-11-3.</title>
        <authorList>
            <person name="Lai Q."/>
            <person name="Shao Z."/>
        </authorList>
    </citation>
    <scope>NUCLEOTIDE SEQUENCE [LARGE SCALE GENOMIC DNA]</scope>
    <source>
        <strain evidence="8 9">A-11-3</strain>
    </source>
</reference>
<name>L0W9A9_9GAMM</name>
<protein>
    <submittedName>
        <fullName evidence="8">Cardiolipin synthase</fullName>
    </submittedName>
</protein>
<dbReference type="GO" id="GO:0005886">
    <property type="term" value="C:plasma membrane"/>
    <property type="evidence" value="ECO:0007669"/>
    <property type="project" value="UniProtKB-SubCell"/>
</dbReference>
<dbReference type="GO" id="GO:0008808">
    <property type="term" value="F:cardiolipin synthase activity"/>
    <property type="evidence" value="ECO:0007669"/>
    <property type="project" value="TreeGrafter"/>
</dbReference>
<dbReference type="STRING" id="1177179.A11A3_13108"/>
<evidence type="ECO:0000313" key="9">
    <source>
        <dbReference type="Proteomes" id="UP000010164"/>
    </source>
</evidence>
<organism evidence="8 9">
    <name type="scientific">Alcanivorax hongdengensis A-11-3</name>
    <dbReference type="NCBI Taxonomy" id="1177179"/>
    <lineage>
        <taxon>Bacteria</taxon>
        <taxon>Pseudomonadati</taxon>
        <taxon>Pseudomonadota</taxon>
        <taxon>Gammaproteobacteria</taxon>
        <taxon>Oceanospirillales</taxon>
        <taxon>Alcanivoracaceae</taxon>
        <taxon>Alcanivorax</taxon>
    </lineage>
</organism>
<evidence type="ECO:0000256" key="5">
    <source>
        <dbReference type="ARBA" id="ARBA00023136"/>
    </source>
</evidence>
<dbReference type="InterPro" id="IPR001736">
    <property type="entry name" value="PLipase_D/transphosphatidylase"/>
</dbReference>
<dbReference type="PANTHER" id="PTHR21248:SF22">
    <property type="entry name" value="PHOSPHOLIPASE D"/>
    <property type="match status" value="1"/>
</dbReference>
<dbReference type="Pfam" id="PF13091">
    <property type="entry name" value="PLDc_2"/>
    <property type="match status" value="2"/>
</dbReference>
<keyword evidence="9" id="KW-1185">Reference proteome</keyword>
<accession>L0W9A9</accession>
<keyword evidence="5 6" id="KW-0472">Membrane</keyword>
<dbReference type="OrthoDB" id="9762009at2"/>
<dbReference type="SMART" id="SM00155">
    <property type="entry name" value="PLDc"/>
    <property type="match status" value="2"/>
</dbReference>
<keyword evidence="2" id="KW-1003">Cell membrane</keyword>
<dbReference type="eggNOG" id="COG1502">
    <property type="taxonomic scope" value="Bacteria"/>
</dbReference>
<dbReference type="InterPro" id="IPR025202">
    <property type="entry name" value="PLD-like_dom"/>
</dbReference>
<feature type="domain" description="PLD phosphodiesterase" evidence="7">
    <location>
        <begin position="396"/>
        <end position="423"/>
    </location>
</feature>
<dbReference type="PANTHER" id="PTHR21248">
    <property type="entry name" value="CARDIOLIPIN SYNTHASE"/>
    <property type="match status" value="1"/>
</dbReference>
<dbReference type="EMBL" id="AMRJ01000023">
    <property type="protein sequence ID" value="EKF73569.1"/>
    <property type="molecule type" value="Genomic_DNA"/>
</dbReference>
<feature type="transmembrane region" description="Helical" evidence="6">
    <location>
        <begin position="22"/>
        <end position="40"/>
    </location>
</feature>
<proteinExistence type="predicted"/>
<evidence type="ECO:0000256" key="6">
    <source>
        <dbReference type="SAM" id="Phobius"/>
    </source>
</evidence>
<dbReference type="Gene3D" id="3.30.870.10">
    <property type="entry name" value="Endonuclease Chain A"/>
    <property type="match status" value="2"/>
</dbReference>
<comment type="subcellular location">
    <subcellularLocation>
        <location evidence="1">Cell membrane</location>
        <topology evidence="1">Multi-pass membrane protein</topology>
    </subcellularLocation>
</comment>
<dbReference type="GO" id="GO:0032049">
    <property type="term" value="P:cardiolipin biosynthetic process"/>
    <property type="evidence" value="ECO:0007669"/>
    <property type="project" value="UniProtKB-ARBA"/>
</dbReference>
<evidence type="ECO:0000256" key="4">
    <source>
        <dbReference type="ARBA" id="ARBA00022989"/>
    </source>
</evidence>
<keyword evidence="4 6" id="KW-1133">Transmembrane helix</keyword>
<gene>
    <name evidence="8" type="ORF">A11A3_13108</name>
</gene>
<dbReference type="SUPFAM" id="SSF56024">
    <property type="entry name" value="Phospholipase D/nuclease"/>
    <property type="match status" value="2"/>
</dbReference>
<evidence type="ECO:0000259" key="7">
    <source>
        <dbReference type="PROSITE" id="PS50035"/>
    </source>
</evidence>
<keyword evidence="3 6" id="KW-0812">Transmembrane</keyword>
<feature type="transmembrane region" description="Helical" evidence="6">
    <location>
        <begin position="52"/>
        <end position="73"/>
    </location>
</feature>
<evidence type="ECO:0000256" key="2">
    <source>
        <dbReference type="ARBA" id="ARBA00022475"/>
    </source>
</evidence>
<dbReference type="AlphaFoldDB" id="L0W9A9"/>
<dbReference type="RefSeq" id="WP_008929792.1">
    <property type="nucleotide sequence ID" value="NZ_AMRJ01000023.1"/>
</dbReference>
<dbReference type="CDD" id="cd09157">
    <property type="entry name" value="PLDc_CLS_unchar2_1"/>
    <property type="match status" value="1"/>
</dbReference>